<dbReference type="InterPro" id="IPR050366">
    <property type="entry name" value="BP-dependent_transpt_permease"/>
</dbReference>
<feature type="transmembrane region" description="Helical" evidence="9">
    <location>
        <begin position="170"/>
        <end position="186"/>
    </location>
</feature>
<comment type="caution">
    <text evidence="11">The sequence shown here is derived from an EMBL/GenBank/DDBJ whole genome shotgun (WGS) entry which is preliminary data.</text>
</comment>
<evidence type="ECO:0000313" key="11">
    <source>
        <dbReference type="EMBL" id="GBR43924.1"/>
    </source>
</evidence>
<dbReference type="InterPro" id="IPR000515">
    <property type="entry name" value="MetI-like"/>
</dbReference>
<protein>
    <submittedName>
        <fullName evidence="11">Peptide ABC transporter permease</fullName>
    </submittedName>
</protein>
<dbReference type="PANTHER" id="PTHR43386">
    <property type="entry name" value="OLIGOPEPTIDE TRANSPORT SYSTEM PERMEASE PROTEIN APPC"/>
    <property type="match status" value="1"/>
</dbReference>
<evidence type="ECO:0000256" key="6">
    <source>
        <dbReference type="ARBA" id="ARBA00022927"/>
    </source>
</evidence>
<comment type="subcellular location">
    <subcellularLocation>
        <location evidence="1 9">Cell membrane</location>
        <topology evidence="1 9">Multi-pass membrane protein</topology>
    </subcellularLocation>
</comment>
<organism evidence="11 12">
    <name type="scientific">Neokomagataea tanensis NBRC 106556</name>
    <dbReference type="NCBI Taxonomy" id="1223519"/>
    <lineage>
        <taxon>Bacteria</taxon>
        <taxon>Pseudomonadati</taxon>
        <taxon>Pseudomonadota</taxon>
        <taxon>Alphaproteobacteria</taxon>
        <taxon>Acetobacterales</taxon>
        <taxon>Acetobacteraceae</taxon>
        <taxon>Neokomagataea</taxon>
    </lineage>
</organism>
<accession>A0ABQ0QGJ6</accession>
<evidence type="ECO:0000256" key="3">
    <source>
        <dbReference type="ARBA" id="ARBA00022475"/>
    </source>
</evidence>
<keyword evidence="3" id="KW-1003">Cell membrane</keyword>
<dbReference type="RefSeq" id="WP_068170129.1">
    <property type="nucleotide sequence ID" value="NZ_BAQB01000001.1"/>
</dbReference>
<dbReference type="Proteomes" id="UP001062443">
    <property type="component" value="Unassembled WGS sequence"/>
</dbReference>
<keyword evidence="6" id="KW-0653">Protein transport</keyword>
<dbReference type="SUPFAM" id="SSF161098">
    <property type="entry name" value="MetI-like"/>
    <property type="match status" value="1"/>
</dbReference>
<dbReference type="Pfam" id="PF00528">
    <property type="entry name" value="BPD_transp_1"/>
    <property type="match status" value="1"/>
</dbReference>
<evidence type="ECO:0000256" key="8">
    <source>
        <dbReference type="ARBA" id="ARBA00023136"/>
    </source>
</evidence>
<keyword evidence="2 9" id="KW-0813">Transport</keyword>
<evidence type="ECO:0000313" key="12">
    <source>
        <dbReference type="Proteomes" id="UP001062443"/>
    </source>
</evidence>
<feature type="transmembrane region" description="Helical" evidence="9">
    <location>
        <begin position="228"/>
        <end position="251"/>
    </location>
</feature>
<reference evidence="11" key="1">
    <citation type="submission" date="2013-04" db="EMBL/GenBank/DDBJ databases">
        <title>The genome sequencing project of 58 acetic acid bacteria.</title>
        <authorList>
            <person name="Okamoto-Kainuma A."/>
            <person name="Ishikawa M."/>
            <person name="Umino S."/>
            <person name="Koizumi Y."/>
            <person name="Shiwa Y."/>
            <person name="Yoshikawa H."/>
            <person name="Matsutani M."/>
            <person name="Matsushita K."/>
        </authorList>
    </citation>
    <scope>NUCLEOTIDE SEQUENCE</scope>
    <source>
        <strain evidence="11">NBRC 106556</strain>
    </source>
</reference>
<evidence type="ECO:0000256" key="5">
    <source>
        <dbReference type="ARBA" id="ARBA00022856"/>
    </source>
</evidence>
<evidence type="ECO:0000256" key="1">
    <source>
        <dbReference type="ARBA" id="ARBA00004651"/>
    </source>
</evidence>
<keyword evidence="4 9" id="KW-0812">Transmembrane</keyword>
<evidence type="ECO:0000256" key="4">
    <source>
        <dbReference type="ARBA" id="ARBA00022692"/>
    </source>
</evidence>
<dbReference type="EMBL" id="BAQB01000001">
    <property type="protein sequence ID" value="GBR43924.1"/>
    <property type="molecule type" value="Genomic_DNA"/>
</dbReference>
<comment type="similarity">
    <text evidence="9">Belongs to the binding-protein-dependent transport system permease family.</text>
</comment>
<keyword evidence="8 9" id="KW-0472">Membrane</keyword>
<dbReference type="Gene3D" id="1.10.3720.10">
    <property type="entry name" value="MetI-like"/>
    <property type="match status" value="1"/>
</dbReference>
<keyword evidence="5" id="KW-0571">Peptide transport</keyword>
<dbReference type="InterPro" id="IPR035906">
    <property type="entry name" value="MetI-like_sf"/>
</dbReference>
<evidence type="ECO:0000256" key="9">
    <source>
        <dbReference type="RuleBase" id="RU363032"/>
    </source>
</evidence>
<feature type="transmembrane region" description="Helical" evidence="9">
    <location>
        <begin position="133"/>
        <end position="158"/>
    </location>
</feature>
<feature type="transmembrane region" description="Helical" evidence="9">
    <location>
        <begin position="271"/>
        <end position="295"/>
    </location>
</feature>
<keyword evidence="7 9" id="KW-1133">Transmembrane helix</keyword>
<feature type="domain" description="ABC transmembrane type-1" evidence="10">
    <location>
        <begin position="94"/>
        <end position="296"/>
    </location>
</feature>
<evidence type="ECO:0000256" key="7">
    <source>
        <dbReference type="ARBA" id="ARBA00022989"/>
    </source>
</evidence>
<name>A0ABQ0QGJ6_9PROT</name>
<dbReference type="PROSITE" id="PS50928">
    <property type="entry name" value="ABC_TM1"/>
    <property type="match status" value="1"/>
</dbReference>
<keyword evidence="12" id="KW-1185">Reference proteome</keyword>
<proteinExistence type="inferred from homology"/>
<feature type="transmembrane region" description="Helical" evidence="9">
    <location>
        <begin position="98"/>
        <end position="121"/>
    </location>
</feature>
<sequence>MRLNAWCAVVALVFVVVSSLLAPLYAHFCGVDPFNSNVAGTAWRAGRSVDVMQPNANPLHLGLSPLGPDWRLGAYMLGADTQGRDVAARLLYGGRSSLLISGASAMMCLLIAGSVALWAGYKGGWSDIILSRCMDILWAIPVYLLAISLSVVTLGHGLKLGPVHVEADSFLIPIMIIAMVYVPYAARSLRAQVKRLACAEFVLAARSAGASDLRIIVREILPNLWPSFLVLAPLVMALCLMAESALSFLSLGVQAPAASWGTIILDGEGLLYTRPLVAIAPGLLIAVTVLSLNVLGEVVQSALDASERDGA</sequence>
<gene>
    <name evidence="11" type="ORF">AA106556_0259</name>
</gene>
<evidence type="ECO:0000256" key="2">
    <source>
        <dbReference type="ARBA" id="ARBA00022448"/>
    </source>
</evidence>
<dbReference type="CDD" id="cd06261">
    <property type="entry name" value="TM_PBP2"/>
    <property type="match status" value="1"/>
</dbReference>
<dbReference type="PANTHER" id="PTHR43386:SF1">
    <property type="entry name" value="D,D-DIPEPTIDE TRANSPORT SYSTEM PERMEASE PROTEIN DDPC-RELATED"/>
    <property type="match status" value="1"/>
</dbReference>
<evidence type="ECO:0000259" key="10">
    <source>
        <dbReference type="PROSITE" id="PS50928"/>
    </source>
</evidence>